<protein>
    <recommendedName>
        <fullName evidence="9">Right handed beta helix domain-containing protein</fullName>
    </recommendedName>
</protein>
<dbReference type="GO" id="GO:0005576">
    <property type="term" value="C:extracellular region"/>
    <property type="evidence" value="ECO:0007669"/>
    <property type="project" value="UniProtKB-SubCell"/>
</dbReference>
<name>A0A383DGC9_9ZZZZ</name>
<dbReference type="AlphaFoldDB" id="A0A383DGC9"/>
<evidence type="ECO:0000256" key="4">
    <source>
        <dbReference type="ARBA" id="ARBA00022525"/>
    </source>
</evidence>
<organism evidence="8">
    <name type="scientific">marine metagenome</name>
    <dbReference type="NCBI Taxonomy" id="408172"/>
    <lineage>
        <taxon>unclassified sequences</taxon>
        <taxon>metagenomes</taxon>
        <taxon>ecological metagenomes</taxon>
    </lineage>
</organism>
<evidence type="ECO:0000256" key="6">
    <source>
        <dbReference type="ARBA" id="ARBA00023136"/>
    </source>
</evidence>
<keyword evidence="5" id="KW-0732">Signal</keyword>
<feature type="non-terminal residue" evidence="8">
    <location>
        <position position="235"/>
    </location>
</feature>
<reference evidence="8" key="1">
    <citation type="submission" date="2018-05" db="EMBL/GenBank/DDBJ databases">
        <authorList>
            <person name="Lanie J.A."/>
            <person name="Ng W.-L."/>
            <person name="Kazmierczak K.M."/>
            <person name="Andrzejewski T.M."/>
            <person name="Davidsen T.M."/>
            <person name="Wayne K.J."/>
            <person name="Tettelin H."/>
            <person name="Glass J.I."/>
            <person name="Rusch D."/>
            <person name="Podicherti R."/>
            <person name="Tsui H.-C.T."/>
            <person name="Winkler M.E."/>
        </authorList>
    </citation>
    <scope>NUCLEOTIDE SEQUENCE</scope>
</reference>
<dbReference type="NCBIfam" id="TIGR01376">
    <property type="entry name" value="POMP_repeat"/>
    <property type="match status" value="1"/>
</dbReference>
<keyword evidence="4" id="KW-0964">Secreted</keyword>
<dbReference type="GO" id="GO:0009279">
    <property type="term" value="C:cell outer membrane"/>
    <property type="evidence" value="ECO:0007669"/>
    <property type="project" value="UniProtKB-SubCell"/>
</dbReference>
<evidence type="ECO:0008006" key="9">
    <source>
        <dbReference type="Google" id="ProtNLM"/>
    </source>
</evidence>
<gene>
    <name evidence="8" type="ORF">METZ01_LOCUS496325</name>
</gene>
<feature type="non-terminal residue" evidence="8">
    <location>
        <position position="1"/>
    </location>
</feature>
<dbReference type="EMBL" id="UINC01217044">
    <property type="protein sequence ID" value="SVE43471.1"/>
    <property type="molecule type" value="Genomic_DNA"/>
</dbReference>
<proteinExistence type="predicted"/>
<dbReference type="SUPFAM" id="SSF51126">
    <property type="entry name" value="Pectin lyase-like"/>
    <property type="match status" value="1"/>
</dbReference>
<accession>A0A383DGC9</accession>
<keyword evidence="6" id="KW-0472">Membrane</keyword>
<dbReference type="InterPro" id="IPR011050">
    <property type="entry name" value="Pectin_lyase_fold/virulence"/>
</dbReference>
<evidence type="ECO:0000313" key="8">
    <source>
        <dbReference type="EMBL" id="SVE43471.1"/>
    </source>
</evidence>
<sequence length="235" mass="25184">GDTVDDAVVVAGIPYSNFGNTQGYTDDYEEQCDANDGVSTSPDVVYAYTPSEDEVFNISTCGNGSYYDTKLFVYENTVGNLATTLSGAVSCNDDACTNYHQSWLSGIYNINATAGNTYYIVVDGWGGHSGQYQLSIEYPQSLSNVVVFENQEDSTSVLKNFTIMNGYASGDWPYNQGGGIMMVDHSSPTLENLTITDNFAEGSGGGISAQDDCEPLIHNVNIQNNETNGNGGGIY</sequence>
<evidence type="ECO:0000256" key="7">
    <source>
        <dbReference type="ARBA" id="ARBA00023237"/>
    </source>
</evidence>
<evidence type="ECO:0000256" key="1">
    <source>
        <dbReference type="ARBA" id="ARBA00004196"/>
    </source>
</evidence>
<evidence type="ECO:0000256" key="5">
    <source>
        <dbReference type="ARBA" id="ARBA00022729"/>
    </source>
</evidence>
<dbReference type="Gene3D" id="2.60.120.380">
    <property type="match status" value="1"/>
</dbReference>
<evidence type="ECO:0000256" key="2">
    <source>
        <dbReference type="ARBA" id="ARBA00004442"/>
    </source>
</evidence>
<dbReference type="InterPro" id="IPR003368">
    <property type="entry name" value="POMP_repeat"/>
</dbReference>
<evidence type="ECO:0000256" key="3">
    <source>
        <dbReference type="ARBA" id="ARBA00004613"/>
    </source>
</evidence>
<comment type="subcellular location">
    <subcellularLocation>
        <location evidence="1">Cell envelope</location>
    </subcellularLocation>
    <subcellularLocation>
        <location evidence="2">Cell outer membrane</location>
    </subcellularLocation>
    <subcellularLocation>
        <location evidence="3">Secreted</location>
    </subcellularLocation>
</comment>
<keyword evidence="7" id="KW-0998">Cell outer membrane</keyword>